<keyword evidence="5 18" id="KW-0479">Metal-binding</keyword>
<evidence type="ECO:0000256" key="17">
    <source>
        <dbReference type="PIRSR" id="PIRSR603561-1"/>
    </source>
</evidence>
<dbReference type="InterPro" id="IPR020084">
    <property type="entry name" value="NUDIX_hydrolase_CS"/>
</dbReference>
<organism evidence="21 22">
    <name type="scientific">Candidatus Pseudothioglobus singularis PS1</name>
    <dbReference type="NCBI Taxonomy" id="1125411"/>
    <lineage>
        <taxon>Bacteria</taxon>
        <taxon>Pseudomonadati</taxon>
        <taxon>Pseudomonadota</taxon>
        <taxon>Gammaproteobacteria</taxon>
        <taxon>Candidatus Pseudothioglobaceae</taxon>
        <taxon>Candidatus Pseudothioglobus</taxon>
    </lineage>
</organism>
<evidence type="ECO:0000256" key="1">
    <source>
        <dbReference type="ARBA" id="ARBA00001946"/>
    </source>
</evidence>
<evidence type="ECO:0000256" key="19">
    <source>
        <dbReference type="RuleBase" id="RU003476"/>
    </source>
</evidence>
<dbReference type="InterPro" id="IPR000086">
    <property type="entry name" value="NUDIX_hydrolase_dom"/>
</dbReference>
<evidence type="ECO:0000256" key="5">
    <source>
        <dbReference type="ARBA" id="ARBA00022723"/>
    </source>
</evidence>
<dbReference type="Pfam" id="PF02581">
    <property type="entry name" value="TMP-TENI"/>
    <property type="match status" value="1"/>
</dbReference>
<dbReference type="NCBIfam" id="NF006530">
    <property type="entry name" value="PRK08999.1"/>
    <property type="match status" value="1"/>
</dbReference>
<dbReference type="GO" id="GO:0006260">
    <property type="term" value="P:DNA replication"/>
    <property type="evidence" value="ECO:0007669"/>
    <property type="project" value="UniProtKB-KW"/>
</dbReference>
<evidence type="ECO:0000256" key="7">
    <source>
        <dbReference type="ARBA" id="ARBA00022801"/>
    </source>
</evidence>
<dbReference type="InterPro" id="IPR003561">
    <property type="entry name" value="Mutator_MutT"/>
</dbReference>
<dbReference type="InterPro" id="IPR022998">
    <property type="entry name" value="ThiamineP_synth_TenI"/>
</dbReference>
<dbReference type="PANTHER" id="PTHR47707">
    <property type="entry name" value="8-OXO-DGTP DIPHOSPHATASE"/>
    <property type="match status" value="1"/>
</dbReference>
<proteinExistence type="inferred from homology"/>
<evidence type="ECO:0000259" key="20">
    <source>
        <dbReference type="PROSITE" id="PS51462"/>
    </source>
</evidence>
<dbReference type="EMBL" id="CP006911">
    <property type="protein sequence ID" value="ALE02433.1"/>
    <property type="molecule type" value="Genomic_DNA"/>
</dbReference>
<dbReference type="OrthoDB" id="9810648at2"/>
<keyword evidence="9" id="KW-0234">DNA repair</keyword>
<evidence type="ECO:0000256" key="15">
    <source>
        <dbReference type="ARBA" id="ARBA00041979"/>
    </source>
</evidence>
<dbReference type="Pfam" id="PF00293">
    <property type="entry name" value="NUDIX"/>
    <property type="match status" value="1"/>
</dbReference>
<dbReference type="GO" id="GO:0035539">
    <property type="term" value="F:8-oxo-7,8-dihydrodeoxyguanosine triphosphate pyrophosphatase activity"/>
    <property type="evidence" value="ECO:0007669"/>
    <property type="project" value="UniProtKB-EC"/>
</dbReference>
<comment type="catalytic activity">
    <reaction evidence="10">
        <text>8-oxo-dGTP + H2O = 8-oxo-dGMP + diphosphate + H(+)</text>
        <dbReference type="Rhea" id="RHEA:31575"/>
        <dbReference type="ChEBI" id="CHEBI:15377"/>
        <dbReference type="ChEBI" id="CHEBI:15378"/>
        <dbReference type="ChEBI" id="CHEBI:33019"/>
        <dbReference type="ChEBI" id="CHEBI:63224"/>
        <dbReference type="ChEBI" id="CHEBI:77896"/>
        <dbReference type="EC" id="3.6.1.55"/>
    </reaction>
</comment>
<dbReference type="InterPro" id="IPR036206">
    <property type="entry name" value="ThiamineP_synth_sf"/>
</dbReference>
<dbReference type="EC" id="3.6.1.55" evidence="12"/>
<evidence type="ECO:0000256" key="8">
    <source>
        <dbReference type="ARBA" id="ARBA00022842"/>
    </source>
</evidence>
<evidence type="ECO:0000256" key="16">
    <source>
        <dbReference type="ARBA" id="ARBA00042798"/>
    </source>
</evidence>
<feature type="domain" description="Nudix hydrolase" evidence="20">
    <location>
        <begin position="1"/>
        <end position="133"/>
    </location>
</feature>
<evidence type="ECO:0000256" key="10">
    <source>
        <dbReference type="ARBA" id="ARBA00035861"/>
    </source>
</evidence>
<evidence type="ECO:0000256" key="9">
    <source>
        <dbReference type="ARBA" id="ARBA00023204"/>
    </source>
</evidence>
<dbReference type="InterPro" id="IPR015797">
    <property type="entry name" value="NUDIX_hydrolase-like_dom_sf"/>
</dbReference>
<comment type="catalytic activity">
    <reaction evidence="11">
        <text>8-oxo-GTP + H2O = 8-oxo-GMP + diphosphate + H(+)</text>
        <dbReference type="Rhea" id="RHEA:67616"/>
        <dbReference type="ChEBI" id="CHEBI:15377"/>
        <dbReference type="ChEBI" id="CHEBI:15378"/>
        <dbReference type="ChEBI" id="CHEBI:33019"/>
        <dbReference type="ChEBI" id="CHEBI:143553"/>
        <dbReference type="ChEBI" id="CHEBI:145694"/>
    </reaction>
</comment>
<dbReference type="GO" id="GO:0009228">
    <property type="term" value="P:thiamine biosynthetic process"/>
    <property type="evidence" value="ECO:0007669"/>
    <property type="project" value="UniProtKB-KW"/>
</dbReference>
<comment type="cofactor">
    <cofactor evidence="1 18">
        <name>Mg(2+)</name>
        <dbReference type="ChEBI" id="CHEBI:18420"/>
    </cofactor>
</comment>
<evidence type="ECO:0000256" key="2">
    <source>
        <dbReference type="ARBA" id="ARBA00005582"/>
    </source>
</evidence>
<dbReference type="PRINTS" id="PR00502">
    <property type="entry name" value="NUDIXFAMILY"/>
</dbReference>
<dbReference type="SUPFAM" id="SSF51391">
    <property type="entry name" value="Thiamin phosphate synthase"/>
    <property type="match status" value="1"/>
</dbReference>
<dbReference type="PANTHER" id="PTHR47707:SF1">
    <property type="entry name" value="NUDIX HYDROLASE FAMILY PROTEIN"/>
    <property type="match status" value="1"/>
</dbReference>
<evidence type="ECO:0000256" key="12">
    <source>
        <dbReference type="ARBA" id="ARBA00038905"/>
    </source>
</evidence>
<evidence type="ECO:0000256" key="4">
    <source>
        <dbReference type="ARBA" id="ARBA00022705"/>
    </source>
</evidence>
<dbReference type="NCBIfam" id="TIGR00586">
    <property type="entry name" value="mutt"/>
    <property type="match status" value="1"/>
</dbReference>
<dbReference type="AlphaFoldDB" id="A0A0M4L534"/>
<dbReference type="InterPro" id="IPR047127">
    <property type="entry name" value="MutT-like"/>
</dbReference>
<dbReference type="CDD" id="cd00564">
    <property type="entry name" value="TMP_TenI"/>
    <property type="match status" value="1"/>
</dbReference>
<keyword evidence="8 18" id="KW-0460">Magnesium</keyword>
<evidence type="ECO:0000313" key="22">
    <source>
        <dbReference type="Proteomes" id="UP000068905"/>
    </source>
</evidence>
<evidence type="ECO:0000313" key="21">
    <source>
        <dbReference type="EMBL" id="ALE02433.1"/>
    </source>
</evidence>
<evidence type="ECO:0000256" key="18">
    <source>
        <dbReference type="PIRSR" id="PIRSR603561-2"/>
    </source>
</evidence>
<feature type="binding site" evidence="17">
    <location>
        <position position="27"/>
    </location>
    <ligand>
        <name>8-oxo-dGTP</name>
        <dbReference type="ChEBI" id="CHEBI:77896"/>
    </ligand>
</feature>
<evidence type="ECO:0000256" key="3">
    <source>
        <dbReference type="ARBA" id="ARBA00022457"/>
    </source>
</evidence>
<dbReference type="PRINTS" id="PR01401">
    <property type="entry name" value="MUTATORMUTT"/>
</dbReference>
<dbReference type="GO" id="GO:0008413">
    <property type="term" value="F:8-oxo-7,8-dihydroguanosine triphosphate pyrophosphatase activity"/>
    <property type="evidence" value="ECO:0007669"/>
    <property type="project" value="InterPro"/>
</dbReference>
<sequence length="309" mass="35267">MSHKNKSIEVVVGVMRNDNNEIFITKRQIDQFMSGYWELPGGKVENKESHSIAIMRELYEETGVTVKNHHLIQTIEHQYPQKTINLSVFSIEKYDGAPLGNEGQEFCWCGIDKLKDYKLLPTMWKIIHRICLPKSYWITPDEHKSDLVINQCKQRLRDGIKIIQLRSKSTLNNTYIEKIFTLCQLNQAKLILNTPNKSFKEACDGWHLTSNELMEIKERPFDEKKLFGASVHNLNEAKHAEDISADYISLSPINETLSHPNTGVLGWENASDIINQCKTPIFLLGGMNKKLMDRALSIGAQGIAGIRGL</sequence>
<dbReference type="PROSITE" id="PS00893">
    <property type="entry name" value="NUDIX_BOX"/>
    <property type="match status" value="1"/>
</dbReference>
<dbReference type="GO" id="GO:0046872">
    <property type="term" value="F:metal ion binding"/>
    <property type="evidence" value="ECO:0007669"/>
    <property type="project" value="UniProtKB-KW"/>
</dbReference>
<feature type="binding site" evidence="18">
    <location>
        <position position="61"/>
    </location>
    <ligand>
        <name>Mg(2+)</name>
        <dbReference type="ChEBI" id="CHEBI:18420"/>
    </ligand>
</feature>
<accession>A0A0M4L534</accession>
<comment type="similarity">
    <text evidence="2 19">Belongs to the Nudix hydrolase family.</text>
</comment>
<name>A0A0M4L534_9GAMM</name>
<gene>
    <name evidence="21" type="ORF">W908_07835</name>
</gene>
<keyword evidence="22" id="KW-1185">Reference proteome</keyword>
<evidence type="ECO:0000256" key="13">
    <source>
        <dbReference type="ARBA" id="ARBA00040794"/>
    </source>
</evidence>
<evidence type="ECO:0000256" key="11">
    <source>
        <dbReference type="ARBA" id="ARBA00036904"/>
    </source>
</evidence>
<reference evidence="21 22" key="1">
    <citation type="journal article" date="2015" name="Genome Announc.">
        <title>Genome Sequence of 'Candidatus Thioglobus singularis' Strain PS1, a Mixotroph from the SUP05 Clade of Marine Gammaproteobacteria.</title>
        <authorList>
            <person name="Marshall K.T."/>
            <person name="Morris R.M."/>
        </authorList>
    </citation>
    <scope>NUCLEOTIDE SEQUENCE [LARGE SCALE GENOMIC DNA]</scope>
    <source>
        <strain evidence="21 22">PS1</strain>
    </source>
</reference>
<protein>
    <recommendedName>
        <fullName evidence="13">8-oxo-dGTP diphosphatase</fullName>
        <ecNumber evidence="12">3.6.1.55</ecNumber>
    </recommendedName>
    <alternativeName>
        <fullName evidence="16">7,8-dihydro-8-oxoguanine-triphosphatase</fullName>
    </alternativeName>
    <alternativeName>
        <fullName evidence="15">Mutator protein MutT</fullName>
    </alternativeName>
    <alternativeName>
        <fullName evidence="14">dGTP pyrophosphohydrolase</fullName>
    </alternativeName>
</protein>
<dbReference type="RefSeq" id="WP_053820626.1">
    <property type="nucleotide sequence ID" value="NZ_CP006911.1"/>
</dbReference>
<dbReference type="SUPFAM" id="SSF55811">
    <property type="entry name" value="Nudix"/>
    <property type="match status" value="1"/>
</dbReference>
<keyword evidence="3" id="KW-0515">Mutator protein</keyword>
<dbReference type="InterPro" id="IPR020476">
    <property type="entry name" value="Nudix_hydrolase"/>
</dbReference>
<evidence type="ECO:0000256" key="6">
    <source>
        <dbReference type="ARBA" id="ARBA00022763"/>
    </source>
</evidence>
<dbReference type="PROSITE" id="PS51462">
    <property type="entry name" value="NUDIX"/>
    <property type="match status" value="1"/>
</dbReference>
<dbReference type="CDD" id="cd03425">
    <property type="entry name" value="NUDIX_MutT_NudA_like"/>
    <property type="match status" value="1"/>
</dbReference>
<dbReference type="Proteomes" id="UP000068905">
    <property type="component" value="Chromosome"/>
</dbReference>
<dbReference type="STRING" id="1125411.W908_07835"/>
<feature type="binding site" evidence="17">
    <location>
        <begin position="38"/>
        <end position="41"/>
    </location>
    <ligand>
        <name>8-oxo-dGTP</name>
        <dbReference type="ChEBI" id="CHEBI:77896"/>
    </ligand>
</feature>
<keyword evidence="7 19" id="KW-0378">Hydrolase</keyword>
<dbReference type="GO" id="GO:0044716">
    <property type="term" value="F:8-oxo-GDP phosphatase activity"/>
    <property type="evidence" value="ECO:0007669"/>
    <property type="project" value="TreeGrafter"/>
</dbReference>
<evidence type="ECO:0000256" key="14">
    <source>
        <dbReference type="ARBA" id="ARBA00041592"/>
    </source>
</evidence>
<dbReference type="Gene3D" id="3.90.79.10">
    <property type="entry name" value="Nucleoside Triphosphate Pyrophosphohydrolase"/>
    <property type="match status" value="1"/>
</dbReference>
<feature type="binding site" evidence="18">
    <location>
        <position position="41"/>
    </location>
    <ligand>
        <name>Mg(2+)</name>
        <dbReference type="ChEBI" id="CHEBI:18420"/>
    </ligand>
</feature>
<dbReference type="GO" id="GO:0044715">
    <property type="term" value="F:8-oxo-dGDP phosphatase activity"/>
    <property type="evidence" value="ECO:0007669"/>
    <property type="project" value="TreeGrafter"/>
</dbReference>
<keyword evidence="4" id="KW-0235">DNA replication</keyword>
<dbReference type="GO" id="GO:0006281">
    <property type="term" value="P:DNA repair"/>
    <property type="evidence" value="ECO:0007669"/>
    <property type="project" value="UniProtKB-KW"/>
</dbReference>
<dbReference type="KEGG" id="tsn:W908_07835"/>
<dbReference type="InterPro" id="IPR013785">
    <property type="entry name" value="Aldolase_TIM"/>
</dbReference>
<dbReference type="Gene3D" id="3.20.20.70">
    <property type="entry name" value="Aldolase class I"/>
    <property type="match status" value="1"/>
</dbReference>
<keyword evidence="6" id="KW-0227">DNA damage</keyword>